<dbReference type="RefSeq" id="WP_367721556.1">
    <property type="nucleotide sequence ID" value="NZ_JBFOCH010000007.1"/>
</dbReference>
<sequence length="258" mass="26591">MQDVFKAFSLVGRIAVVTGANRGLGRAIAETLAAAGATVAAGARDPASLDETLGAIRAQGGTAVPLALDVREIDACSTALGELTGRLGRIDILVNNAGYEEVRPSLDVDEALWDRIVDTNLKGAFFCAQAAARSMAAGGHGGSIINLCSLTSYVGIPTAVAYGSSKTGLLGMTRALAAEWAPAGIRVNAIAPGYFRTDMTEVFYSDAAWETSMLAKIPQGRFGRMEDLSGAVLFLAGDASAYVTGHCIPIDGGYLASV</sequence>
<dbReference type="SUPFAM" id="SSF51735">
    <property type="entry name" value="NAD(P)-binding Rossmann-fold domains"/>
    <property type="match status" value="1"/>
</dbReference>
<dbReference type="EMBL" id="JBFOCI010000001">
    <property type="protein sequence ID" value="MEW9804504.1"/>
    <property type="molecule type" value="Genomic_DNA"/>
</dbReference>
<dbReference type="EC" id="1.1.1.-" evidence="3"/>
<dbReference type="InterPro" id="IPR036291">
    <property type="entry name" value="NAD(P)-bd_dom_sf"/>
</dbReference>
<dbReference type="GO" id="GO:0016491">
    <property type="term" value="F:oxidoreductase activity"/>
    <property type="evidence" value="ECO:0007669"/>
    <property type="project" value="UniProtKB-KW"/>
</dbReference>
<evidence type="ECO:0000256" key="2">
    <source>
        <dbReference type="ARBA" id="ARBA00023002"/>
    </source>
</evidence>
<protein>
    <submittedName>
        <fullName evidence="3">SDR family NAD(P)-dependent oxidoreductase</fullName>
        <ecNumber evidence="3">1.1.1.-</ecNumber>
    </submittedName>
</protein>
<comment type="caution">
    <text evidence="3">The sequence shown here is derived from an EMBL/GenBank/DDBJ whole genome shotgun (WGS) entry which is preliminary data.</text>
</comment>
<dbReference type="Pfam" id="PF13561">
    <property type="entry name" value="adh_short_C2"/>
    <property type="match status" value="1"/>
</dbReference>
<keyword evidence="2 3" id="KW-0560">Oxidoreductase</keyword>
<organism evidence="3 4">
    <name type="scientific">Mesorhizobium marinum</name>
    <dbReference type="NCBI Taxonomy" id="3228790"/>
    <lineage>
        <taxon>Bacteria</taxon>
        <taxon>Pseudomonadati</taxon>
        <taxon>Pseudomonadota</taxon>
        <taxon>Alphaproteobacteria</taxon>
        <taxon>Hyphomicrobiales</taxon>
        <taxon>Phyllobacteriaceae</taxon>
        <taxon>Mesorhizobium</taxon>
    </lineage>
</organism>
<dbReference type="NCBIfam" id="NF005559">
    <property type="entry name" value="PRK07231.1"/>
    <property type="match status" value="1"/>
</dbReference>
<name>A0ABV3QTY5_9HYPH</name>
<dbReference type="InterPro" id="IPR002347">
    <property type="entry name" value="SDR_fam"/>
</dbReference>
<dbReference type="PRINTS" id="PR00081">
    <property type="entry name" value="GDHRDH"/>
</dbReference>
<dbReference type="InterPro" id="IPR020904">
    <property type="entry name" value="Sc_DH/Rdtase_CS"/>
</dbReference>
<dbReference type="Proteomes" id="UP001556196">
    <property type="component" value="Unassembled WGS sequence"/>
</dbReference>
<gene>
    <name evidence="3" type="ORF">ABUE31_00710</name>
</gene>
<dbReference type="Gene3D" id="3.40.50.720">
    <property type="entry name" value="NAD(P)-binding Rossmann-like Domain"/>
    <property type="match status" value="1"/>
</dbReference>
<keyword evidence="4" id="KW-1185">Reference proteome</keyword>
<comment type="similarity">
    <text evidence="1">Belongs to the short-chain dehydrogenases/reductases (SDR) family.</text>
</comment>
<accession>A0ABV3QTY5</accession>
<reference evidence="3 4" key="1">
    <citation type="submission" date="2024-06" db="EMBL/GenBank/DDBJ databases">
        <authorList>
            <person name="Tuo L."/>
        </authorList>
    </citation>
    <scope>NUCLEOTIDE SEQUENCE [LARGE SCALE GENOMIC DNA]</scope>
    <source>
        <strain evidence="3 4">ZMM04-5</strain>
    </source>
</reference>
<evidence type="ECO:0000256" key="1">
    <source>
        <dbReference type="ARBA" id="ARBA00006484"/>
    </source>
</evidence>
<dbReference type="PRINTS" id="PR00080">
    <property type="entry name" value="SDRFAMILY"/>
</dbReference>
<dbReference type="PANTHER" id="PTHR42760:SF115">
    <property type="entry name" value="3-OXOACYL-[ACYL-CARRIER-PROTEIN] REDUCTASE FABG"/>
    <property type="match status" value="1"/>
</dbReference>
<proteinExistence type="inferred from homology"/>
<dbReference type="PROSITE" id="PS00061">
    <property type="entry name" value="ADH_SHORT"/>
    <property type="match status" value="1"/>
</dbReference>
<evidence type="ECO:0000313" key="4">
    <source>
        <dbReference type="Proteomes" id="UP001556196"/>
    </source>
</evidence>
<evidence type="ECO:0000313" key="3">
    <source>
        <dbReference type="EMBL" id="MEW9804504.1"/>
    </source>
</evidence>
<dbReference type="PANTHER" id="PTHR42760">
    <property type="entry name" value="SHORT-CHAIN DEHYDROGENASES/REDUCTASES FAMILY MEMBER"/>
    <property type="match status" value="1"/>
</dbReference>